<keyword evidence="6 12" id="KW-0633">Potassium transport</keyword>
<dbReference type="InterPro" id="IPR004772">
    <property type="entry name" value="TrkH"/>
</dbReference>
<dbReference type="Proteomes" id="UP000051276">
    <property type="component" value="Unassembled WGS sequence"/>
</dbReference>
<comment type="caution">
    <text evidence="15">The sequence shown here is derived from an EMBL/GenBank/DDBJ whole genome shotgun (WGS) entry which is preliminary data.</text>
</comment>
<protein>
    <recommendedName>
        <fullName evidence="12">Trk system potassium uptake protein</fullName>
    </recommendedName>
</protein>
<keyword evidence="7 14" id="KW-0812">Transmembrane</keyword>
<feature type="transmembrane region" description="Helical" evidence="14">
    <location>
        <begin position="12"/>
        <end position="31"/>
    </location>
</feature>
<evidence type="ECO:0000256" key="5">
    <source>
        <dbReference type="ARBA" id="ARBA00022519"/>
    </source>
</evidence>
<keyword evidence="8 12" id="KW-0630">Potassium</keyword>
<dbReference type="Pfam" id="PF02386">
    <property type="entry name" value="TrkH"/>
    <property type="match status" value="1"/>
</dbReference>
<dbReference type="GO" id="GO:0046872">
    <property type="term" value="F:metal ion binding"/>
    <property type="evidence" value="ECO:0007669"/>
    <property type="project" value="UniProtKB-KW"/>
</dbReference>
<dbReference type="NCBIfam" id="TIGR00933">
    <property type="entry name" value="2a38"/>
    <property type="match status" value="1"/>
</dbReference>
<sequence>MNITVVQRILGILLMVFSLTMIPPMLVSLWYWDGAFIGFTDGFMLTLGLGVLIWLPVRGRRQELRVRDGFLVVVMFWTVLGLTGSLPFLLAAQTGMSLTDSVFESISGLTTTGATVIVGIDHLPPSILFYRQQLQWLGGMGIIVLAVAVLPMLGIGGMQLYRAETPGPMKDSKLTPRITETAKALWLIYLGLTIACALAYWGAGMSLFDAVGHAFSTVAIGGFSTHDASMGYFDSTLIKMVAVVFMLLSGANFALHFVAVRRRSLKIYLADSEFLFYLTSLGLVFLAVTLALYGMGTYTDWSEAFTKGLFQAVSIGTTTGFTTADYSLWPGFVAILLLFSSFIGGCAGSTGGGIKVIRFLLLIKQGFREINRLIHPSALIPIRIGGKTVPTRVVEAVWGFFALYMASFTLMYLALALTGLDLMTAFSAVAASINNLGPGLAGVGANYAGLNDPAKWILCFAMLLGRLEIFTLLVLLTPAFWRK</sequence>
<evidence type="ECO:0000256" key="10">
    <source>
        <dbReference type="ARBA" id="ARBA00023065"/>
    </source>
</evidence>
<proteinExistence type="inferred from homology"/>
<feature type="transmembrane region" description="Helical" evidence="14">
    <location>
        <begin position="456"/>
        <end position="481"/>
    </location>
</feature>
<dbReference type="RefSeq" id="WP_005964342.1">
    <property type="nucleotide sequence ID" value="NZ_KQ556867.1"/>
</dbReference>
<dbReference type="PIRSF" id="PIRSF006247">
    <property type="entry name" value="TrkH"/>
    <property type="match status" value="1"/>
</dbReference>
<keyword evidence="18" id="KW-1185">Reference proteome</keyword>
<evidence type="ECO:0000313" key="17">
    <source>
        <dbReference type="Proteomes" id="UP000051276"/>
    </source>
</evidence>
<evidence type="ECO:0000256" key="12">
    <source>
        <dbReference type="PIRNR" id="PIRNR006247"/>
    </source>
</evidence>
<feature type="binding site" evidence="13">
    <location>
        <position position="318"/>
    </location>
    <ligand>
        <name>K(+)</name>
        <dbReference type="ChEBI" id="CHEBI:29103"/>
    </ligand>
</feature>
<keyword evidence="11 12" id="KW-0472">Membrane</keyword>
<dbReference type="InterPro" id="IPR003445">
    <property type="entry name" value="Cat_transpt"/>
</dbReference>
<feature type="transmembrane region" description="Helical" evidence="14">
    <location>
        <begin position="69"/>
        <end position="90"/>
    </location>
</feature>
<reference evidence="17 18" key="1">
    <citation type="submission" date="2015-11" db="EMBL/GenBank/DDBJ databases">
        <title>The genome of Candidatus Endoriftia persephone in Ridgeia piscesae and population structure of the North Eastern Pacific vestimentiferan symbionts.</title>
        <authorList>
            <person name="Perez M."/>
            <person name="Juniper K.S."/>
        </authorList>
    </citation>
    <scope>NUCLEOTIDE SEQUENCE [LARGE SCALE GENOMIC DNA]</scope>
    <source>
        <strain evidence="16">Ind10</strain>
        <strain evidence="15">Ind11</strain>
    </source>
</reference>
<dbReference type="PANTHER" id="PTHR32024">
    <property type="entry name" value="TRK SYSTEM POTASSIUM UPTAKE PROTEIN TRKG-RELATED"/>
    <property type="match status" value="1"/>
</dbReference>
<organism evidence="15 18">
    <name type="scientific">endosymbiont of Ridgeia piscesae</name>
    <dbReference type="NCBI Taxonomy" id="54398"/>
    <lineage>
        <taxon>Bacteria</taxon>
        <taxon>Pseudomonadati</taxon>
        <taxon>Pseudomonadota</taxon>
        <taxon>Gammaproteobacteria</taxon>
        <taxon>sulfur-oxidizing symbionts</taxon>
    </lineage>
</organism>
<evidence type="ECO:0000256" key="6">
    <source>
        <dbReference type="ARBA" id="ARBA00022538"/>
    </source>
</evidence>
<dbReference type="OrthoDB" id="9810952at2"/>
<comment type="function">
    <text evidence="12">Low-affinity potassium transport system. Interacts with Trk system potassium uptake protein TrkA.</text>
</comment>
<feature type="binding site" evidence="13">
    <location>
        <position position="319"/>
    </location>
    <ligand>
        <name>K(+)</name>
        <dbReference type="ChEBI" id="CHEBI:29103"/>
    </ligand>
</feature>
<feature type="binding site" evidence="13">
    <location>
        <position position="436"/>
    </location>
    <ligand>
        <name>K(+)</name>
        <dbReference type="ChEBI" id="CHEBI:29103"/>
    </ligand>
</feature>
<dbReference type="EMBL" id="LDXT01000093">
    <property type="protein sequence ID" value="KRT54118.1"/>
    <property type="molecule type" value="Genomic_DNA"/>
</dbReference>
<evidence type="ECO:0000256" key="7">
    <source>
        <dbReference type="ARBA" id="ARBA00022692"/>
    </source>
</evidence>
<keyword evidence="4 12" id="KW-1003">Cell membrane</keyword>
<name>A0A0T5YUU6_9GAMM</name>
<feature type="transmembrane region" description="Helical" evidence="14">
    <location>
        <begin position="37"/>
        <end position="57"/>
    </location>
</feature>
<feature type="transmembrane region" description="Helical" evidence="14">
    <location>
        <begin position="396"/>
        <end position="417"/>
    </location>
</feature>
<evidence type="ECO:0000313" key="16">
    <source>
        <dbReference type="EMBL" id="KRT59006.1"/>
    </source>
</evidence>
<evidence type="ECO:0000313" key="15">
    <source>
        <dbReference type="EMBL" id="KRT54118.1"/>
    </source>
</evidence>
<feature type="binding site" evidence="13">
    <location>
        <position position="112"/>
    </location>
    <ligand>
        <name>K(+)</name>
        <dbReference type="ChEBI" id="CHEBI:29103"/>
    </ligand>
</feature>
<keyword evidence="13" id="KW-0479">Metal-binding</keyword>
<feature type="transmembrane region" description="Helical" evidence="14">
    <location>
        <begin position="328"/>
        <end position="354"/>
    </location>
</feature>
<dbReference type="STRING" id="54398.Ga0074115_10315"/>
<evidence type="ECO:0000256" key="4">
    <source>
        <dbReference type="ARBA" id="ARBA00022475"/>
    </source>
</evidence>
<evidence type="ECO:0000256" key="8">
    <source>
        <dbReference type="ARBA" id="ARBA00022958"/>
    </source>
</evidence>
<feature type="transmembrane region" description="Helical" evidence="14">
    <location>
        <begin position="423"/>
        <end position="444"/>
    </location>
</feature>
<feature type="transmembrane region" description="Helical" evidence="14">
    <location>
        <begin position="237"/>
        <end position="255"/>
    </location>
</feature>
<comment type="subcellular location">
    <subcellularLocation>
        <location evidence="1 12">Cell inner membrane</location>
        <topology evidence="1 12">Multi-pass membrane protein</topology>
    </subcellularLocation>
</comment>
<gene>
    <name evidence="15" type="ORF">Ga0074115_10315</name>
    <name evidence="16" type="ORF">Ga0076813_146210</name>
</gene>
<dbReference type="PATRIC" id="fig|54398.3.peg.618"/>
<evidence type="ECO:0000256" key="13">
    <source>
        <dbReference type="PIRSR" id="PIRSR006247-1"/>
    </source>
</evidence>
<evidence type="ECO:0000256" key="9">
    <source>
        <dbReference type="ARBA" id="ARBA00022989"/>
    </source>
</evidence>
<accession>A0A0T5YUU6</accession>
<evidence type="ECO:0000256" key="2">
    <source>
        <dbReference type="ARBA" id="ARBA00009137"/>
    </source>
</evidence>
<dbReference type="PANTHER" id="PTHR32024:SF2">
    <property type="entry name" value="TRK SYSTEM POTASSIUM UPTAKE PROTEIN TRKG-RELATED"/>
    <property type="match status" value="1"/>
</dbReference>
<evidence type="ECO:0000256" key="3">
    <source>
        <dbReference type="ARBA" id="ARBA00022448"/>
    </source>
</evidence>
<evidence type="ECO:0000256" key="11">
    <source>
        <dbReference type="ARBA" id="ARBA00023136"/>
    </source>
</evidence>
<comment type="similarity">
    <text evidence="2 12">Belongs to the TrkH potassium transport family.</text>
</comment>
<dbReference type="Proteomes" id="UP000051634">
    <property type="component" value="Unassembled WGS sequence"/>
</dbReference>
<evidence type="ECO:0000313" key="18">
    <source>
        <dbReference type="Proteomes" id="UP000051634"/>
    </source>
</evidence>
<evidence type="ECO:0000256" key="14">
    <source>
        <dbReference type="SAM" id="Phobius"/>
    </source>
</evidence>
<feature type="binding site" evidence="13">
    <location>
        <position position="435"/>
    </location>
    <ligand>
        <name>K(+)</name>
        <dbReference type="ChEBI" id="CHEBI:29103"/>
    </ligand>
</feature>
<feature type="transmembrane region" description="Helical" evidence="14">
    <location>
        <begin position="136"/>
        <end position="163"/>
    </location>
</feature>
<dbReference type="AlphaFoldDB" id="A0A0T5YUU6"/>
<evidence type="ECO:0000256" key="1">
    <source>
        <dbReference type="ARBA" id="ARBA00004429"/>
    </source>
</evidence>
<feature type="transmembrane region" description="Helical" evidence="14">
    <location>
        <begin position="184"/>
        <end position="203"/>
    </location>
</feature>
<keyword evidence="3 12" id="KW-0813">Transport</keyword>
<dbReference type="EMBL" id="LMXI01000232">
    <property type="protein sequence ID" value="KRT59006.1"/>
    <property type="molecule type" value="Genomic_DNA"/>
</dbReference>
<feature type="binding site" evidence="13">
    <location>
        <position position="221"/>
    </location>
    <ligand>
        <name>K(+)</name>
        <dbReference type="ChEBI" id="CHEBI:29103"/>
    </ligand>
</feature>
<dbReference type="GO" id="GO:0005886">
    <property type="term" value="C:plasma membrane"/>
    <property type="evidence" value="ECO:0007669"/>
    <property type="project" value="UniProtKB-SubCell"/>
</dbReference>
<feature type="binding site" evidence="13">
    <location>
        <position position="220"/>
    </location>
    <ligand>
        <name>K(+)</name>
        <dbReference type="ChEBI" id="CHEBI:29103"/>
    </ligand>
</feature>
<keyword evidence="9 14" id="KW-1133">Transmembrane helix</keyword>
<keyword evidence="5 12" id="KW-0997">Cell inner membrane</keyword>
<keyword evidence="10 12" id="KW-0406">Ion transport</keyword>
<dbReference type="GO" id="GO:0015379">
    <property type="term" value="F:potassium:chloride symporter activity"/>
    <property type="evidence" value="ECO:0007669"/>
    <property type="project" value="InterPro"/>
</dbReference>
<feature type="transmembrane region" description="Helical" evidence="14">
    <location>
        <begin position="275"/>
        <end position="295"/>
    </location>
</feature>
<feature type="binding site" evidence="13">
    <location>
        <position position="111"/>
    </location>
    <ligand>
        <name>K(+)</name>
        <dbReference type="ChEBI" id="CHEBI:29103"/>
    </ligand>
</feature>